<sequence length="478" mass="50610">MGCARAADRRAGLARRRRDRGLLRGAGGRRPEHRQRADGPAGPRWDGAPERGCADDRPVRGGCGVRPRQGRPAPRERDGRWRPGRRRALRDVRAGAAPVRAAPREVPGRTPSPGADGHRRGWRPAALRRRPEPCPARSAGDGRRAGGFVRGGEVVHGRGAHGGTGARRGRHDSRARPAPPLPAREGDATAVGAAIVPVARAPPGPGRTPGGRRRQLVVTASRVAVVTGGGRGLGRATALRLARDGIDVAVVARSLDEVADVAAEAKACGVRSLGLSVDVTSTEAVDAARDAITRELGTVDILVNNAGNLLYKPFVPLPGREDAYPGFDTPIADDEWANVMEVHLGGAVRMLRALGPGMLAKGSGRVVNVVSNVVRRAVPYTVGYDTAKGALVQLTRSLAREWGRYGVTVNAVAAGHFETEMTREQFANERAREQMISRVAMRRTGELEEFADLVAYLCGDAAGFVTGELIAIDGGETL</sequence>
<proteinExistence type="inferred from homology"/>
<dbReference type="InterPro" id="IPR036291">
    <property type="entry name" value="NAD(P)-bd_dom_sf"/>
</dbReference>
<feature type="compositionally biased region" description="Basic and acidic residues" evidence="3">
    <location>
        <begin position="47"/>
        <end position="59"/>
    </location>
</feature>
<dbReference type="Pfam" id="PF13561">
    <property type="entry name" value="adh_short_C2"/>
    <property type="match status" value="1"/>
</dbReference>
<comment type="similarity">
    <text evidence="1">Belongs to the short-chain dehydrogenases/reductases (SDR) family.</text>
</comment>
<evidence type="ECO:0000256" key="2">
    <source>
        <dbReference type="ARBA" id="ARBA00023002"/>
    </source>
</evidence>
<dbReference type="Gene3D" id="3.40.50.720">
    <property type="entry name" value="NAD(P)-binding Rossmann-like Domain"/>
    <property type="match status" value="1"/>
</dbReference>
<dbReference type="OrthoDB" id="9808187at2"/>
<accession>A0A5Q6RY46</accession>
<evidence type="ECO:0000313" key="4">
    <source>
        <dbReference type="EMBL" id="KAA1423005.1"/>
    </source>
</evidence>
<keyword evidence="2" id="KW-0560">Oxidoreductase</keyword>
<dbReference type="InterPro" id="IPR050259">
    <property type="entry name" value="SDR"/>
</dbReference>
<name>A0A5Q6RY46_9ACTN</name>
<feature type="compositionally biased region" description="Basic and acidic residues" evidence="3">
    <location>
        <begin position="1"/>
        <end position="11"/>
    </location>
</feature>
<dbReference type="Proteomes" id="UP000307768">
    <property type="component" value="Unassembled WGS sequence"/>
</dbReference>
<dbReference type="PRINTS" id="PR00080">
    <property type="entry name" value="SDRFAMILY"/>
</dbReference>
<dbReference type="InterPro" id="IPR002347">
    <property type="entry name" value="SDR_fam"/>
</dbReference>
<protein>
    <submittedName>
        <fullName evidence="4">SDR family oxidoreductase</fullName>
    </submittedName>
</protein>
<dbReference type="FunFam" id="3.40.50.720:FF:000084">
    <property type="entry name" value="Short-chain dehydrogenase reductase"/>
    <property type="match status" value="1"/>
</dbReference>
<dbReference type="GO" id="GO:0016491">
    <property type="term" value="F:oxidoreductase activity"/>
    <property type="evidence" value="ECO:0007669"/>
    <property type="project" value="UniProtKB-KW"/>
</dbReference>
<gene>
    <name evidence="4" type="ORF">FE697_012790</name>
</gene>
<organism evidence="4 5">
    <name type="scientific">Mumia zhuanghuii</name>
    <dbReference type="NCBI Taxonomy" id="2585211"/>
    <lineage>
        <taxon>Bacteria</taxon>
        <taxon>Bacillati</taxon>
        <taxon>Actinomycetota</taxon>
        <taxon>Actinomycetes</taxon>
        <taxon>Propionibacteriales</taxon>
        <taxon>Nocardioidaceae</taxon>
        <taxon>Mumia</taxon>
    </lineage>
</organism>
<evidence type="ECO:0000256" key="1">
    <source>
        <dbReference type="ARBA" id="ARBA00006484"/>
    </source>
</evidence>
<reference evidence="4 5" key="1">
    <citation type="submission" date="2019-09" db="EMBL/GenBank/DDBJ databases">
        <title>Mumia zhuanghuii sp. nov. isolated from the intestinal contents of plateau pika (Ochotona curzoniae) in the Qinghai-Tibet plateau of China.</title>
        <authorList>
            <person name="Tian Z."/>
        </authorList>
    </citation>
    <scope>NUCLEOTIDE SEQUENCE [LARGE SCALE GENOMIC DNA]</scope>
    <source>
        <strain evidence="5">350</strain>
    </source>
</reference>
<comment type="caution">
    <text evidence="4">The sequence shown here is derived from an EMBL/GenBank/DDBJ whole genome shotgun (WGS) entry which is preliminary data.</text>
</comment>
<dbReference type="SUPFAM" id="SSF51735">
    <property type="entry name" value="NAD(P)-binding Rossmann-fold domains"/>
    <property type="match status" value="1"/>
</dbReference>
<feature type="region of interest" description="Disordered" evidence="3">
    <location>
        <begin position="1"/>
        <end position="185"/>
    </location>
</feature>
<evidence type="ECO:0000313" key="5">
    <source>
        <dbReference type="Proteomes" id="UP000307768"/>
    </source>
</evidence>
<dbReference type="AlphaFoldDB" id="A0A5Q6RY46"/>
<evidence type="ECO:0000256" key="3">
    <source>
        <dbReference type="SAM" id="MobiDB-lite"/>
    </source>
</evidence>
<dbReference type="PRINTS" id="PR00081">
    <property type="entry name" value="GDHRDH"/>
</dbReference>
<dbReference type="EMBL" id="VDFQ02000003">
    <property type="protein sequence ID" value="KAA1423005.1"/>
    <property type="molecule type" value="Genomic_DNA"/>
</dbReference>
<dbReference type="PANTHER" id="PTHR42879">
    <property type="entry name" value="3-OXOACYL-(ACYL-CARRIER-PROTEIN) REDUCTASE"/>
    <property type="match status" value="1"/>
</dbReference>
<dbReference type="PANTHER" id="PTHR42879:SF6">
    <property type="entry name" value="NADPH-DEPENDENT REDUCTASE BACG"/>
    <property type="match status" value="1"/>
</dbReference>